<keyword evidence="7 8" id="KW-0413">Isomerase</keyword>
<dbReference type="SMART" id="SM00436">
    <property type="entry name" value="TOP1Bc"/>
    <property type="match status" value="1"/>
</dbReference>
<dbReference type="InterPro" id="IPR013825">
    <property type="entry name" value="Topo_IA_cen_sub2"/>
</dbReference>
<dbReference type="InterPro" id="IPR006171">
    <property type="entry name" value="TOPRIM_dom"/>
</dbReference>
<dbReference type="PANTHER" id="PTHR42785:SF1">
    <property type="entry name" value="DNA TOPOISOMERASE"/>
    <property type="match status" value="1"/>
</dbReference>
<dbReference type="Pfam" id="PF01751">
    <property type="entry name" value="Toprim"/>
    <property type="match status" value="1"/>
</dbReference>
<dbReference type="InterPro" id="IPR013824">
    <property type="entry name" value="Topo_IA_cen_sub1"/>
</dbReference>
<evidence type="ECO:0000256" key="6">
    <source>
        <dbReference type="ARBA" id="ARBA00023125"/>
    </source>
</evidence>
<evidence type="ECO:0000256" key="3">
    <source>
        <dbReference type="ARBA" id="ARBA00022723"/>
    </source>
</evidence>
<protein>
    <recommendedName>
        <fullName evidence="8">DNA topoisomerase 1</fullName>
        <ecNumber evidence="8">5.6.2.1</ecNumber>
    </recommendedName>
    <alternativeName>
        <fullName evidence="8">DNA topoisomerase I</fullName>
    </alternativeName>
</protein>
<comment type="function">
    <text evidence="8">Releases the supercoiling and torsional tension of DNA, which is introduced during the DNA replication and transcription, by transiently cleaving and rejoining one strand of the DNA duplex. Introduces a single-strand break via transesterification at a target site in duplex DNA. The scissile phosphodiester is attacked by the catalytic tyrosine of the enzyme, resulting in the formation of a DNA-(5'-phosphotyrosyl)-enzyme intermediate and the expulsion of a 3'-OH DNA strand. The free DNA strand then undergoes passage around the unbroken strand, thus removing DNA supercoils. Finally, in the religation step, the DNA 3'-OH attacks the covalent intermediate to expel the active-site tyrosine and restore the DNA phosphodiester backbone.</text>
</comment>
<dbReference type="Pfam" id="PF13368">
    <property type="entry name" value="Toprim_C_rpt"/>
    <property type="match status" value="3"/>
</dbReference>
<feature type="site" description="Interaction with DNA" evidence="8">
    <location>
        <position position="32"/>
    </location>
</feature>
<feature type="domain" description="Toprim" evidence="9">
    <location>
        <begin position="2"/>
        <end position="112"/>
    </location>
</feature>
<dbReference type="PANTHER" id="PTHR42785">
    <property type="entry name" value="DNA TOPOISOMERASE, TYPE IA, CORE"/>
    <property type="match status" value="1"/>
</dbReference>
<dbReference type="InterPro" id="IPR000380">
    <property type="entry name" value="Topo_IA"/>
</dbReference>
<dbReference type="InterPro" id="IPR013826">
    <property type="entry name" value="Topo_IA_cen_sub3"/>
</dbReference>
<dbReference type="PRINTS" id="PR00417">
    <property type="entry name" value="PRTPISMRASEI"/>
</dbReference>
<dbReference type="EC" id="5.6.2.1" evidence="8"/>
<comment type="catalytic activity">
    <reaction evidence="1 8">
        <text>ATP-independent breakage of single-stranded DNA, followed by passage and rejoining.</text>
        <dbReference type="EC" id="5.6.2.1"/>
    </reaction>
</comment>
<dbReference type="InterPro" id="IPR025589">
    <property type="entry name" value="Toprim_C_rpt"/>
</dbReference>
<feature type="domain" description="Topo IA-type catalytic" evidence="10">
    <location>
        <begin position="128"/>
        <end position="545"/>
    </location>
</feature>
<comment type="subunit">
    <text evidence="8">Monomer.</text>
</comment>
<organism evidence="11 12">
    <name type="scientific">Candidatus Uhrbacteria bacterium CG_4_9_14_3_um_filter_41_35</name>
    <dbReference type="NCBI Taxonomy" id="1975034"/>
    <lineage>
        <taxon>Bacteria</taxon>
        <taxon>Candidatus Uhriibacteriota</taxon>
    </lineage>
</organism>
<dbReference type="CDD" id="cd03363">
    <property type="entry name" value="TOPRIM_TopoIA_TopoI"/>
    <property type="match status" value="1"/>
</dbReference>
<gene>
    <name evidence="8" type="primary">topA</name>
    <name evidence="11" type="ORF">CO173_01100</name>
</gene>
<evidence type="ECO:0000256" key="4">
    <source>
        <dbReference type="ARBA" id="ARBA00022842"/>
    </source>
</evidence>
<evidence type="ECO:0000256" key="1">
    <source>
        <dbReference type="ARBA" id="ARBA00000213"/>
    </source>
</evidence>
<keyword evidence="5 8" id="KW-0799">Topoisomerase</keyword>
<dbReference type="Gene3D" id="3.40.50.140">
    <property type="match status" value="1"/>
</dbReference>
<evidence type="ECO:0000313" key="12">
    <source>
        <dbReference type="Proteomes" id="UP000231263"/>
    </source>
</evidence>
<dbReference type="InterPro" id="IPR003602">
    <property type="entry name" value="Topo_IA_DNA-bd_dom"/>
</dbReference>
<comment type="caution">
    <text evidence="11">The sequence shown here is derived from an EMBL/GenBank/DDBJ whole genome shotgun (WGS) entry which is preliminary data.</text>
</comment>
<keyword evidence="4" id="KW-0460">Magnesium</keyword>
<dbReference type="InterPro" id="IPR034149">
    <property type="entry name" value="TOPRIM_TopoI"/>
</dbReference>
<feature type="site" description="Interaction with DNA" evidence="8">
    <location>
        <position position="142"/>
    </location>
</feature>
<proteinExistence type="inferred from homology"/>
<dbReference type="SMART" id="SM00493">
    <property type="entry name" value="TOPRIM"/>
    <property type="match status" value="1"/>
</dbReference>
<dbReference type="EMBL" id="PFWT01000007">
    <property type="protein sequence ID" value="PJA46805.1"/>
    <property type="molecule type" value="Genomic_DNA"/>
</dbReference>
<dbReference type="Gene3D" id="2.70.20.10">
    <property type="entry name" value="Topoisomerase I, domain 3"/>
    <property type="match status" value="1"/>
</dbReference>
<dbReference type="InterPro" id="IPR023405">
    <property type="entry name" value="Topo_IA_core_domain"/>
</dbReference>
<dbReference type="GO" id="GO:0003677">
    <property type="term" value="F:DNA binding"/>
    <property type="evidence" value="ECO:0007669"/>
    <property type="project" value="UniProtKB-KW"/>
</dbReference>
<feature type="site" description="Interaction with DNA" evidence="8">
    <location>
        <position position="139"/>
    </location>
</feature>
<feature type="site" description="Interaction with DNA" evidence="8">
    <location>
        <position position="476"/>
    </location>
</feature>
<dbReference type="Gene3D" id="1.10.460.10">
    <property type="entry name" value="Topoisomerase I, domain 2"/>
    <property type="match status" value="1"/>
</dbReference>
<feature type="site" description="Interaction with DNA" evidence="8">
    <location>
        <position position="154"/>
    </location>
</feature>
<evidence type="ECO:0000256" key="2">
    <source>
        <dbReference type="ARBA" id="ARBA00009446"/>
    </source>
</evidence>
<dbReference type="GO" id="GO:0006265">
    <property type="term" value="P:DNA topological change"/>
    <property type="evidence" value="ECO:0007669"/>
    <property type="project" value="UniProtKB-UniRule"/>
</dbReference>
<dbReference type="Gene3D" id="1.10.290.10">
    <property type="entry name" value="Topoisomerase I, domain 4"/>
    <property type="match status" value="1"/>
</dbReference>
<evidence type="ECO:0000259" key="10">
    <source>
        <dbReference type="PROSITE" id="PS52039"/>
    </source>
</evidence>
<dbReference type="GO" id="GO:0046872">
    <property type="term" value="F:metal ion binding"/>
    <property type="evidence" value="ECO:0007669"/>
    <property type="project" value="UniProtKB-KW"/>
</dbReference>
<dbReference type="PROSITE" id="PS50880">
    <property type="entry name" value="TOPRIM"/>
    <property type="match status" value="1"/>
</dbReference>
<evidence type="ECO:0000259" key="9">
    <source>
        <dbReference type="PROSITE" id="PS50880"/>
    </source>
</evidence>
<dbReference type="SUPFAM" id="SSF56712">
    <property type="entry name" value="Prokaryotic type I DNA topoisomerase"/>
    <property type="match status" value="1"/>
</dbReference>
<accession>A0A2M7XG28</accession>
<evidence type="ECO:0000256" key="5">
    <source>
        <dbReference type="ARBA" id="ARBA00023029"/>
    </source>
</evidence>
<comment type="similarity">
    <text evidence="2 8">Belongs to the type IA topoisomerase family.</text>
</comment>
<dbReference type="PROSITE" id="PS52039">
    <property type="entry name" value="TOPO_IA_2"/>
    <property type="match status" value="1"/>
</dbReference>
<reference evidence="12" key="1">
    <citation type="submission" date="2017-09" db="EMBL/GenBank/DDBJ databases">
        <title>Depth-based differentiation of microbial function through sediment-hosted aquifers and enrichment of novel symbionts in the deep terrestrial subsurface.</title>
        <authorList>
            <person name="Probst A.J."/>
            <person name="Ladd B."/>
            <person name="Jarett J.K."/>
            <person name="Geller-Mcgrath D.E."/>
            <person name="Sieber C.M.K."/>
            <person name="Emerson J.B."/>
            <person name="Anantharaman K."/>
            <person name="Thomas B.C."/>
            <person name="Malmstrom R."/>
            <person name="Stieglmeier M."/>
            <person name="Klingl A."/>
            <person name="Woyke T."/>
            <person name="Ryan C.M."/>
            <person name="Banfield J.F."/>
        </authorList>
    </citation>
    <scope>NUCLEOTIDE SEQUENCE [LARGE SCALE GENOMIC DNA]</scope>
</reference>
<dbReference type="InterPro" id="IPR003601">
    <property type="entry name" value="Topo_IA_2"/>
</dbReference>
<feature type="region of interest" description="Interaction with DNA" evidence="8">
    <location>
        <begin position="162"/>
        <end position="167"/>
    </location>
</feature>
<dbReference type="GO" id="GO:0003917">
    <property type="term" value="F:DNA topoisomerase type I (single strand cut, ATP-independent) activity"/>
    <property type="evidence" value="ECO:0007669"/>
    <property type="project" value="UniProtKB-UniRule"/>
</dbReference>
<keyword evidence="3" id="KW-0479">Metal-binding</keyword>
<dbReference type="SMART" id="SM00437">
    <property type="entry name" value="TOP1Ac"/>
    <property type="match status" value="1"/>
</dbReference>
<feature type="site" description="Interaction with DNA" evidence="8">
    <location>
        <position position="138"/>
    </location>
</feature>
<dbReference type="HAMAP" id="MF_00952">
    <property type="entry name" value="Topoisom_1_prok"/>
    <property type="match status" value="1"/>
</dbReference>
<feature type="site" description="Interaction with DNA" evidence="8">
    <location>
        <position position="147"/>
    </location>
</feature>
<dbReference type="Proteomes" id="UP000231263">
    <property type="component" value="Unassembled WGS sequence"/>
</dbReference>
<dbReference type="CDD" id="cd00186">
    <property type="entry name" value="TOP1Ac"/>
    <property type="match status" value="1"/>
</dbReference>
<feature type="site" description="Interaction with DNA" evidence="8">
    <location>
        <position position="293"/>
    </location>
</feature>
<evidence type="ECO:0000313" key="11">
    <source>
        <dbReference type="EMBL" id="PJA46805.1"/>
    </source>
</evidence>
<dbReference type="InterPro" id="IPR028612">
    <property type="entry name" value="Topoisom_1_IA"/>
</dbReference>
<keyword evidence="6 8" id="KW-0238">DNA-binding</keyword>
<feature type="active site" description="O-(5'-phospho-DNA)-tyrosine intermediate" evidence="8">
    <location>
        <position position="291"/>
    </location>
</feature>
<dbReference type="InterPro" id="IPR013497">
    <property type="entry name" value="Topo_IA_cen"/>
</dbReference>
<name>A0A2M7XG28_9BACT</name>
<dbReference type="NCBIfam" id="TIGR01051">
    <property type="entry name" value="topA_bact"/>
    <property type="match status" value="1"/>
</dbReference>
<dbReference type="InterPro" id="IPR005733">
    <property type="entry name" value="TopoI_bac-type"/>
</dbReference>
<dbReference type="Pfam" id="PF01131">
    <property type="entry name" value="Topoisom_bac"/>
    <property type="match status" value="1"/>
</dbReference>
<sequence>MVKLLIVESPTKARTITKFLGPGYIVTSSYGHLRDLPKKETGVDVQHDFEPTYIVPDDKKAKVTELKTAAKKADEIYLATDEDREGEAIAWHIAEILKIDPKTAKRITFHEITKTAIEEALQHPRTLAQDLINAQQARRILDRLVGYELSPFLWKKVRRGLSAGRVQSVAVRLIVDRERERQAFKQDEYWTIEGKFDKDELEFDGKLVERAGKKLKKLDISNEAEATQIVSDLAGAEFKIGAVTKKQSTRKPPTPLHTSVLQQEANNKLGMSAKQAMTLAQKLYETGKITYMRTDSLNLSEKFLSEAQTFISDKFGPDYAKGVVVYKTKSKGAQEAHEAIRPTDVLVTPESLEGTIDVGLWKLYDLIWRRTVASQLPPAKLDQTAIDIQAKEYIFRANGSTIAFDGFMKVYRSAKEKLLPNLAEGDPVNVKSILPNQHFTEPPARYSDATLIKALEENEIGRPSTYAPTISTIENRGYIERDDNKKLAPTDIAMIVTDLLVEHFSTIVNLEFTAKMEKSLDEVAEGKIDWVPMLREFYVPFHKNLEEKSEGLSREEIAPPRELGVDPKTEKTIYVRSGRFGSYIQVGDWTEEDRKAKVNKPKSVSLTRNMNMETVTLENALKLLELPRELGVNDEGEMITVLIGPYGPYMKAGKINVTLPEQYDPITIEAKDAVAIFKEGAELKKQMLKPLAELGEDPNSKKPIVIKTGRFGPYVTDGKTNVSIKKSIEPTSITFDQAVEMLEEKRKNPKKKWGKKKEA</sequence>
<dbReference type="InterPro" id="IPR023406">
    <property type="entry name" value="Topo_IA_AS"/>
</dbReference>
<dbReference type="AlphaFoldDB" id="A0A2M7XG28"/>
<evidence type="ECO:0000256" key="7">
    <source>
        <dbReference type="ARBA" id="ARBA00023235"/>
    </source>
</evidence>
<dbReference type="PROSITE" id="PS00396">
    <property type="entry name" value="TOPO_IA_1"/>
    <property type="match status" value="1"/>
</dbReference>
<evidence type="ECO:0000256" key="8">
    <source>
        <dbReference type="HAMAP-Rule" id="MF_00952"/>
    </source>
</evidence>